<protein>
    <recommendedName>
        <fullName evidence="3">Repeat domain-containing protein</fullName>
    </recommendedName>
</protein>
<dbReference type="EMBL" id="FPCA01000011">
    <property type="protein sequence ID" value="SFV02079.1"/>
    <property type="molecule type" value="Genomic_DNA"/>
</dbReference>
<dbReference type="InterPro" id="IPR028994">
    <property type="entry name" value="Integrin_alpha_N"/>
</dbReference>
<reference evidence="2" key="1">
    <citation type="submission" date="2016-10" db="EMBL/GenBank/DDBJ databases">
        <authorList>
            <person name="Varghese N."/>
        </authorList>
    </citation>
    <scope>NUCLEOTIDE SEQUENCE [LARGE SCALE GENOMIC DNA]</scope>
    <source>
        <strain evidence="2">DSM 18820</strain>
    </source>
</reference>
<dbReference type="AlphaFoldDB" id="A0A1I7KX96"/>
<organism evidence="1 2">
    <name type="scientific">Pontibacter akesuensis</name>
    <dbReference type="NCBI Taxonomy" id="388950"/>
    <lineage>
        <taxon>Bacteria</taxon>
        <taxon>Pseudomonadati</taxon>
        <taxon>Bacteroidota</taxon>
        <taxon>Cytophagia</taxon>
        <taxon>Cytophagales</taxon>
        <taxon>Hymenobacteraceae</taxon>
        <taxon>Pontibacter</taxon>
    </lineage>
</organism>
<evidence type="ECO:0008006" key="3">
    <source>
        <dbReference type="Google" id="ProtNLM"/>
    </source>
</evidence>
<accession>A0A1I7KX96</accession>
<gene>
    <name evidence="1" type="ORF">SAMN04487941_0072</name>
</gene>
<dbReference type="Proteomes" id="UP000182491">
    <property type="component" value="Unassembled WGS sequence"/>
</dbReference>
<evidence type="ECO:0000313" key="1">
    <source>
        <dbReference type="EMBL" id="SFV02079.1"/>
    </source>
</evidence>
<dbReference type="STRING" id="388950.GCA_001611675_02912"/>
<dbReference type="SUPFAM" id="SSF69318">
    <property type="entry name" value="Integrin alpha N-terminal domain"/>
    <property type="match status" value="1"/>
</dbReference>
<evidence type="ECO:0000313" key="2">
    <source>
        <dbReference type="Proteomes" id="UP000182491"/>
    </source>
</evidence>
<name>A0A1I7KX96_9BACT</name>
<keyword evidence="2" id="KW-1185">Reference proteome</keyword>
<sequence length="314" mass="35959">MSFLYFRANRCTRSVNNATPRTNLMKKVLSLGFLLLLGCQSETRTDAVNKGEGVAAVGKDTVSLYQGLSESAIIGTTRNQIVSTDTISDNLYLTRYIGDNRFLGTVIWTMVRGRFNPIWQLKDSSDFPPHTYSFVDYNSDGKKDVTILSGQEDVFSTDVYLNKSTTTYSTDNFESVHRNWNNYSVIVDLDGDGVPELLDSGNEQVEPEERPEFFLSDDVKSEIDRKYVEIAQVKGANNFHFNMPQRFRVSNSFLMDSIKVMGCEDEKFIDKTCNYQDYLDWRIGILEQLEKDSRNDTKYVNALISYHKRRKGCK</sequence>
<proteinExistence type="predicted"/>